<dbReference type="SMART" id="SM00248">
    <property type="entry name" value="ANK"/>
    <property type="match status" value="2"/>
</dbReference>
<organism evidence="6 7">
    <name type="scientific">Nitzschia inconspicua</name>
    <dbReference type="NCBI Taxonomy" id="303405"/>
    <lineage>
        <taxon>Eukaryota</taxon>
        <taxon>Sar</taxon>
        <taxon>Stramenopiles</taxon>
        <taxon>Ochrophyta</taxon>
        <taxon>Bacillariophyta</taxon>
        <taxon>Bacillariophyceae</taxon>
        <taxon>Bacillariophycidae</taxon>
        <taxon>Bacillariales</taxon>
        <taxon>Bacillariaceae</taxon>
        <taxon>Nitzschia</taxon>
    </lineage>
</organism>
<evidence type="ECO:0000256" key="2">
    <source>
        <dbReference type="ARBA" id="ARBA00023043"/>
    </source>
</evidence>
<evidence type="ECO:0000256" key="3">
    <source>
        <dbReference type="PROSITE-ProRule" id="PRU00023"/>
    </source>
</evidence>
<keyword evidence="5" id="KW-0732">Signal</keyword>
<comment type="caution">
    <text evidence="6">The sequence shown here is derived from an EMBL/GenBank/DDBJ whole genome shotgun (WGS) entry which is preliminary data.</text>
</comment>
<sequence length="490" mass="54303">MSKMSWNNVLSVLCLLGLFSISNAGLWSATSDSTSDSSHSSGGGADESVEYGVDVSFPMHYAQVSTNYPWLPHNKDPSLPVPKEYQDMVPQPLGNKQEFYRQFLQGCKDAFGKKGTRCTQNELDRIAMTLRQPQSMQNYTKVGYKKIKAPEKVWKMIKQFWDNNHMKAQPESWGIGNTYTNNWEVPTKMVSVEDSGLRGGGKQLKQSIWDAARDTIEEWTGQELTQCSLYGVRVYYEGSILAPHVDRLPLVSSAIINVAQDLDEPWPLEVIGHDGRAQNVTMEPGDMVLYESHSVIHGRPFPMKGRFFANIFIHFEPVGHSLRFHGHETDAGKDVDEKYRDALSRGLGGHEAESDGLPPYIIPGTPEETHWRQAHPGGQRSKRKSFNTGSTLAHHAAQGGDLGALKREVEKKKDIVNATDANGWAPIHEGVRGGHLDVVKFLVANGADVNAKTGEAGGTPLWWAKQNLEDNDPVISFLESIGALEIGPEL</sequence>
<dbReference type="Proteomes" id="UP000693970">
    <property type="component" value="Unassembled WGS sequence"/>
</dbReference>
<dbReference type="OrthoDB" id="194358at2759"/>
<feature type="signal peptide" evidence="5">
    <location>
        <begin position="1"/>
        <end position="24"/>
    </location>
</feature>
<reference evidence="6" key="2">
    <citation type="submission" date="2021-04" db="EMBL/GenBank/DDBJ databases">
        <authorList>
            <person name="Podell S."/>
        </authorList>
    </citation>
    <scope>NUCLEOTIDE SEQUENCE</scope>
    <source>
        <strain evidence="6">Hildebrandi</strain>
    </source>
</reference>
<proteinExistence type="predicted"/>
<evidence type="ECO:0000256" key="1">
    <source>
        <dbReference type="ARBA" id="ARBA00022737"/>
    </source>
</evidence>
<keyword evidence="2 3" id="KW-0040">ANK repeat</keyword>
<keyword evidence="7" id="KW-1185">Reference proteome</keyword>
<dbReference type="PROSITE" id="PS50088">
    <property type="entry name" value="ANK_REPEAT"/>
    <property type="match status" value="1"/>
</dbReference>
<accession>A0A9K3L583</accession>
<dbReference type="Pfam" id="PF12796">
    <property type="entry name" value="Ank_2"/>
    <property type="match status" value="1"/>
</dbReference>
<evidence type="ECO:0000313" key="6">
    <source>
        <dbReference type="EMBL" id="KAG7355970.1"/>
    </source>
</evidence>
<evidence type="ECO:0000256" key="4">
    <source>
        <dbReference type="SAM" id="MobiDB-lite"/>
    </source>
</evidence>
<evidence type="ECO:0000313" key="7">
    <source>
        <dbReference type="Proteomes" id="UP000693970"/>
    </source>
</evidence>
<name>A0A9K3L583_9STRA</name>
<feature type="repeat" description="ANK" evidence="3">
    <location>
        <begin position="422"/>
        <end position="454"/>
    </location>
</feature>
<protein>
    <submittedName>
        <fullName evidence="6">2-oxyglutarate/Fe(II) oxygenase</fullName>
    </submittedName>
</protein>
<dbReference type="InterPro" id="IPR002110">
    <property type="entry name" value="Ankyrin_rpt"/>
</dbReference>
<keyword evidence="1" id="KW-0677">Repeat</keyword>
<feature type="region of interest" description="Disordered" evidence="4">
    <location>
        <begin position="370"/>
        <end position="402"/>
    </location>
</feature>
<feature type="chain" id="PRO_5039892285" evidence="5">
    <location>
        <begin position="25"/>
        <end position="490"/>
    </location>
</feature>
<dbReference type="PROSITE" id="PS50297">
    <property type="entry name" value="ANK_REP_REGION"/>
    <property type="match status" value="1"/>
</dbReference>
<reference evidence="6" key="1">
    <citation type="journal article" date="2021" name="Sci. Rep.">
        <title>Diploid genomic architecture of Nitzschia inconspicua, an elite biomass production diatom.</title>
        <authorList>
            <person name="Oliver A."/>
            <person name="Podell S."/>
            <person name="Pinowska A."/>
            <person name="Traller J.C."/>
            <person name="Smith S.R."/>
            <person name="McClure R."/>
            <person name="Beliaev A."/>
            <person name="Bohutskyi P."/>
            <person name="Hill E.A."/>
            <person name="Rabines A."/>
            <person name="Zheng H."/>
            <person name="Allen L.Z."/>
            <person name="Kuo A."/>
            <person name="Grigoriev I.V."/>
            <person name="Allen A.E."/>
            <person name="Hazlebeck D."/>
            <person name="Allen E.E."/>
        </authorList>
    </citation>
    <scope>NUCLEOTIDE SEQUENCE</scope>
    <source>
        <strain evidence="6">Hildebrandi</strain>
    </source>
</reference>
<dbReference type="PANTHER" id="PTHR24171">
    <property type="entry name" value="ANKYRIN REPEAT DOMAIN-CONTAINING PROTEIN 39-RELATED"/>
    <property type="match status" value="1"/>
</dbReference>
<dbReference type="AlphaFoldDB" id="A0A9K3L583"/>
<evidence type="ECO:0000256" key="5">
    <source>
        <dbReference type="SAM" id="SignalP"/>
    </source>
</evidence>
<gene>
    <name evidence="6" type="ORF">IV203_000656</name>
</gene>
<dbReference type="EMBL" id="JAGRRH010000015">
    <property type="protein sequence ID" value="KAG7355970.1"/>
    <property type="molecule type" value="Genomic_DNA"/>
</dbReference>